<protein>
    <submittedName>
        <fullName evidence="3">ABC transporter substrate-binding protein</fullName>
    </submittedName>
</protein>
<gene>
    <name evidence="3" type="ORF">ACFO3S_07780</name>
</gene>
<keyword evidence="4" id="KW-1185">Reference proteome</keyword>
<reference evidence="4" key="1">
    <citation type="journal article" date="2019" name="Int. J. Syst. Evol. Microbiol.">
        <title>The Global Catalogue of Microorganisms (GCM) 10K type strain sequencing project: providing services to taxonomists for standard genome sequencing and annotation.</title>
        <authorList>
            <consortium name="The Broad Institute Genomics Platform"/>
            <consortium name="The Broad Institute Genome Sequencing Center for Infectious Disease"/>
            <person name="Wu L."/>
            <person name="Ma J."/>
        </authorList>
    </citation>
    <scope>NUCLEOTIDE SEQUENCE [LARGE SCALE GENOMIC DNA]</scope>
    <source>
        <strain evidence="4">CCUG 49571</strain>
    </source>
</reference>
<dbReference type="PANTHER" id="PTHR43649:SF12">
    <property type="entry name" value="DIACETYLCHITOBIOSE BINDING PROTEIN DASA"/>
    <property type="match status" value="1"/>
</dbReference>
<evidence type="ECO:0000313" key="3">
    <source>
        <dbReference type="EMBL" id="MFC4598139.1"/>
    </source>
</evidence>
<dbReference type="Gene3D" id="3.40.190.10">
    <property type="entry name" value="Periplasmic binding protein-like II"/>
    <property type="match status" value="2"/>
</dbReference>
<evidence type="ECO:0000256" key="2">
    <source>
        <dbReference type="SAM" id="SignalP"/>
    </source>
</evidence>
<dbReference type="Proteomes" id="UP001596028">
    <property type="component" value="Unassembled WGS sequence"/>
</dbReference>
<dbReference type="PROSITE" id="PS51257">
    <property type="entry name" value="PROKAR_LIPOPROTEIN"/>
    <property type="match status" value="1"/>
</dbReference>
<keyword evidence="2" id="KW-0732">Signal</keyword>
<feature type="compositionally biased region" description="Low complexity" evidence="1">
    <location>
        <begin position="29"/>
        <end position="45"/>
    </location>
</feature>
<sequence length="435" mass="46829">MSKKFLSIVLGAAVLLLSACGGNGGNSEGQTPAPSAASPSQQAAAGGEGGDVSGTVNVLTQALEPTKMLEKFAAEHPNIKVNWETIGGGKISEVIKTRLAAGGENVDLITPLRPDYLQLAKTGQLVDLSDLPYLDNYNPAVIEGGMVDGKLYALSLSMNFYVTWYNKTMFDKYNLKEPTNWEEFLAVCEALKQAGEVPIVIGSKDYGENNHFSTIPYGSLLSDDPTWVQKVGRGEAKWTDPESLAAMEKYKQLADNGYFIEGALGIGRDQAYQIFYQGKAGMISQQVGVIEFLAANTPDFEVGAFAPPGNAPGQTLRLPFSGGHTMALYNGSKNKEASQVFLEFISQTENAQLMSTEINLPSSVKGVQYDFHPIAQVLMPLLSMPTADLMHAVVLPQTKNVLATAFQRIISKDTAALEELAKEVQAMTDKELASQ</sequence>
<dbReference type="SUPFAM" id="SSF53850">
    <property type="entry name" value="Periplasmic binding protein-like II"/>
    <property type="match status" value="1"/>
</dbReference>
<proteinExistence type="predicted"/>
<dbReference type="InterPro" id="IPR050490">
    <property type="entry name" value="Bact_solute-bd_prot1"/>
</dbReference>
<dbReference type="EMBL" id="JBHSEP010000004">
    <property type="protein sequence ID" value="MFC4598139.1"/>
    <property type="molecule type" value="Genomic_DNA"/>
</dbReference>
<dbReference type="RefSeq" id="WP_378094087.1">
    <property type="nucleotide sequence ID" value="NZ_JBHSEP010000004.1"/>
</dbReference>
<feature type="region of interest" description="Disordered" evidence="1">
    <location>
        <begin position="25"/>
        <end position="50"/>
    </location>
</feature>
<feature type="chain" id="PRO_5046480628" evidence="2">
    <location>
        <begin position="22"/>
        <end position="435"/>
    </location>
</feature>
<dbReference type="Pfam" id="PF13416">
    <property type="entry name" value="SBP_bac_8"/>
    <property type="match status" value="1"/>
</dbReference>
<evidence type="ECO:0000313" key="4">
    <source>
        <dbReference type="Proteomes" id="UP001596028"/>
    </source>
</evidence>
<accession>A0ABV9FDF6</accession>
<feature type="signal peptide" evidence="2">
    <location>
        <begin position="1"/>
        <end position="21"/>
    </location>
</feature>
<name>A0ABV9FDF6_9BACL</name>
<comment type="caution">
    <text evidence="3">The sequence shown here is derived from an EMBL/GenBank/DDBJ whole genome shotgun (WGS) entry which is preliminary data.</text>
</comment>
<dbReference type="PANTHER" id="PTHR43649">
    <property type="entry name" value="ARABINOSE-BINDING PROTEIN-RELATED"/>
    <property type="match status" value="1"/>
</dbReference>
<organism evidence="3 4">
    <name type="scientific">Cohnella hongkongensis</name>
    <dbReference type="NCBI Taxonomy" id="178337"/>
    <lineage>
        <taxon>Bacteria</taxon>
        <taxon>Bacillati</taxon>
        <taxon>Bacillota</taxon>
        <taxon>Bacilli</taxon>
        <taxon>Bacillales</taxon>
        <taxon>Paenibacillaceae</taxon>
        <taxon>Cohnella</taxon>
    </lineage>
</organism>
<evidence type="ECO:0000256" key="1">
    <source>
        <dbReference type="SAM" id="MobiDB-lite"/>
    </source>
</evidence>
<dbReference type="InterPro" id="IPR006059">
    <property type="entry name" value="SBP"/>
</dbReference>